<dbReference type="Proteomes" id="UP000887566">
    <property type="component" value="Unplaced"/>
</dbReference>
<keyword evidence="1" id="KW-1185">Reference proteome</keyword>
<organism evidence="1 2">
    <name type="scientific">Plectus sambesii</name>
    <dbReference type="NCBI Taxonomy" id="2011161"/>
    <lineage>
        <taxon>Eukaryota</taxon>
        <taxon>Metazoa</taxon>
        <taxon>Ecdysozoa</taxon>
        <taxon>Nematoda</taxon>
        <taxon>Chromadorea</taxon>
        <taxon>Plectida</taxon>
        <taxon>Plectina</taxon>
        <taxon>Plectoidea</taxon>
        <taxon>Plectidae</taxon>
        <taxon>Plectus</taxon>
    </lineage>
</organism>
<accession>A0A914VTP9</accession>
<reference evidence="2" key="1">
    <citation type="submission" date="2022-11" db="UniProtKB">
        <authorList>
            <consortium name="WormBaseParasite"/>
        </authorList>
    </citation>
    <scope>IDENTIFICATION</scope>
</reference>
<protein>
    <submittedName>
        <fullName evidence="2">Uncharacterized protein</fullName>
    </submittedName>
</protein>
<dbReference type="WBParaSite" id="PSAMB.scaffold238size62664.g3648.t1">
    <property type="protein sequence ID" value="PSAMB.scaffold238size62664.g3648.t1"/>
    <property type="gene ID" value="PSAMB.scaffold238size62664.g3648"/>
</dbReference>
<dbReference type="AlphaFoldDB" id="A0A914VTP9"/>
<evidence type="ECO:0000313" key="2">
    <source>
        <dbReference type="WBParaSite" id="PSAMB.scaffold238size62664.g3648.t1"/>
    </source>
</evidence>
<sequence>MTYFLCCSPGSAAKEEQRLTAFNRKLRPLNIRAGLASQPATKRATVARIRDCLPINSIRLLRWAFSWRRAADGRGEAASSTPTGWWRQSNWVTGSNAAATARRPSRRHYNSSPINARRNCARRLAGVKVQSVETNGYFVAANARLPSLVLSRAAARHLLQQVPTRIQIRNRCY</sequence>
<evidence type="ECO:0000313" key="1">
    <source>
        <dbReference type="Proteomes" id="UP000887566"/>
    </source>
</evidence>
<name>A0A914VTP9_9BILA</name>
<proteinExistence type="predicted"/>